<feature type="region of interest" description="Disordered" evidence="1">
    <location>
        <begin position="133"/>
        <end position="165"/>
    </location>
</feature>
<name>A0ABW1L6Y0_9BACL</name>
<dbReference type="EMBL" id="JBHSRI010000018">
    <property type="protein sequence ID" value="MFC6039719.1"/>
    <property type="molecule type" value="Genomic_DNA"/>
</dbReference>
<proteinExistence type="predicted"/>
<keyword evidence="3" id="KW-1185">Reference proteome</keyword>
<dbReference type="Proteomes" id="UP001596170">
    <property type="component" value="Unassembled WGS sequence"/>
</dbReference>
<evidence type="ECO:0000313" key="2">
    <source>
        <dbReference type="EMBL" id="MFC6039719.1"/>
    </source>
</evidence>
<comment type="caution">
    <text evidence="2">The sequence shown here is derived from an EMBL/GenBank/DDBJ whole genome shotgun (WGS) entry which is preliminary data.</text>
</comment>
<feature type="compositionally biased region" description="Basic and acidic residues" evidence="1">
    <location>
        <begin position="156"/>
        <end position="165"/>
    </location>
</feature>
<evidence type="ECO:0000256" key="1">
    <source>
        <dbReference type="SAM" id="MobiDB-lite"/>
    </source>
</evidence>
<organism evidence="2 3">
    <name type="scientific">Paenisporosarcina macmurdoensis</name>
    <dbReference type="NCBI Taxonomy" id="212659"/>
    <lineage>
        <taxon>Bacteria</taxon>
        <taxon>Bacillati</taxon>
        <taxon>Bacillota</taxon>
        <taxon>Bacilli</taxon>
        <taxon>Bacillales</taxon>
        <taxon>Caryophanaceae</taxon>
        <taxon>Paenisporosarcina</taxon>
    </lineage>
</organism>
<sequence>MNQVNWQLQEVFYFPESFGVPTSASRIAVKPQVEFQQVNGVSSLYGIYHIAANVGFQPGECEHHGTSEWISIEDLDINGDNGYFEYAVPLFVELPPTYVHGNRQPEIELSDVKAHITDENALKVEWQVTCSYEKPPERESPTLESSSSSSSSHESSNSEERPVSKEDAELPFFLRGLTDAYSVYEVK</sequence>
<reference evidence="3" key="1">
    <citation type="journal article" date="2019" name="Int. J. Syst. Evol. Microbiol.">
        <title>The Global Catalogue of Microorganisms (GCM) 10K type strain sequencing project: providing services to taxonomists for standard genome sequencing and annotation.</title>
        <authorList>
            <consortium name="The Broad Institute Genomics Platform"/>
            <consortium name="The Broad Institute Genome Sequencing Center for Infectious Disease"/>
            <person name="Wu L."/>
            <person name="Ma J."/>
        </authorList>
    </citation>
    <scope>NUCLEOTIDE SEQUENCE [LARGE SCALE GENOMIC DNA]</scope>
    <source>
        <strain evidence="3">CCUG 54527</strain>
    </source>
</reference>
<protein>
    <submittedName>
        <fullName evidence="2">Uncharacterized protein</fullName>
    </submittedName>
</protein>
<gene>
    <name evidence="2" type="ORF">ACFPYN_09840</name>
</gene>
<accession>A0ABW1L6Y0</accession>
<dbReference type="RefSeq" id="WP_377733867.1">
    <property type="nucleotide sequence ID" value="NZ_JBHSRI010000018.1"/>
</dbReference>
<evidence type="ECO:0000313" key="3">
    <source>
        <dbReference type="Proteomes" id="UP001596170"/>
    </source>
</evidence>
<feature type="compositionally biased region" description="Low complexity" evidence="1">
    <location>
        <begin position="142"/>
        <end position="155"/>
    </location>
</feature>